<protein>
    <recommendedName>
        <fullName evidence="4">RGS domain-containing protein</fullName>
    </recommendedName>
</protein>
<dbReference type="EMBL" id="JBEFKJ010000013">
    <property type="protein sequence ID" value="KAL2042629.1"/>
    <property type="molecule type" value="Genomic_DNA"/>
</dbReference>
<keyword evidence="3" id="KW-1185">Reference proteome</keyword>
<feature type="transmembrane region" description="Helical" evidence="1">
    <location>
        <begin position="207"/>
        <end position="227"/>
    </location>
</feature>
<dbReference type="Proteomes" id="UP001590950">
    <property type="component" value="Unassembled WGS sequence"/>
</dbReference>
<comment type="caution">
    <text evidence="2">The sequence shown here is derived from an EMBL/GenBank/DDBJ whole genome shotgun (WGS) entry which is preliminary data.</text>
</comment>
<keyword evidence="1" id="KW-0812">Transmembrane</keyword>
<reference evidence="2 3" key="1">
    <citation type="submission" date="2024-09" db="EMBL/GenBank/DDBJ databases">
        <title>Rethinking Asexuality: The Enigmatic Case of Functional Sexual Genes in Lepraria (Stereocaulaceae).</title>
        <authorList>
            <person name="Doellman M."/>
            <person name="Sun Y."/>
            <person name="Barcenas-Pena A."/>
            <person name="Lumbsch H.T."/>
            <person name="Grewe F."/>
        </authorList>
    </citation>
    <scope>NUCLEOTIDE SEQUENCE [LARGE SCALE GENOMIC DNA]</scope>
    <source>
        <strain evidence="2 3">Mercado 3170</strain>
    </source>
</reference>
<evidence type="ECO:0000313" key="3">
    <source>
        <dbReference type="Proteomes" id="UP001590950"/>
    </source>
</evidence>
<gene>
    <name evidence="2" type="ORF">N7G274_004388</name>
</gene>
<proteinExistence type="predicted"/>
<organism evidence="2 3">
    <name type="scientific">Stereocaulon virgatum</name>
    <dbReference type="NCBI Taxonomy" id="373712"/>
    <lineage>
        <taxon>Eukaryota</taxon>
        <taxon>Fungi</taxon>
        <taxon>Dikarya</taxon>
        <taxon>Ascomycota</taxon>
        <taxon>Pezizomycotina</taxon>
        <taxon>Lecanoromycetes</taxon>
        <taxon>OSLEUM clade</taxon>
        <taxon>Lecanoromycetidae</taxon>
        <taxon>Lecanorales</taxon>
        <taxon>Lecanorineae</taxon>
        <taxon>Stereocaulaceae</taxon>
        <taxon>Stereocaulon</taxon>
    </lineage>
</organism>
<feature type="transmembrane region" description="Helical" evidence="1">
    <location>
        <begin position="278"/>
        <end position="298"/>
    </location>
</feature>
<keyword evidence="1" id="KW-0472">Membrane</keyword>
<evidence type="ECO:0000313" key="2">
    <source>
        <dbReference type="EMBL" id="KAL2042629.1"/>
    </source>
</evidence>
<sequence length="564" mass="64689">MSPFFNPGGHNWGPENLDGYGITQIVIAVVYTIAFFAAVAYLWLKRNHPVVRFRKVGLALLAILILHVYLFMIFMVYPLNGKFPCQVEYWIMSTYLPIGIGLFSAGNQQLLLVSRQQEQLTRVEESFKPMYPYDRNGFLCPRYWTWKFRVWWRSSSSQNRYEGFVFVGMVVQFLVSLILYCSSRKFNHYGFVSHHTTPGLCRRGWEWAPSIAWQALWNFVFGPHLLWQMRRMPRDIYNWRLQTTMAIVAGIPGTPMWLAGVYSNSLNSINTWFVPAAWFVPGLVVMQGVTLIFPVIAIRKHDKTSRELKQALADFDAKKKNVESSSTSSPSTVSKRSGKMHTMESLDECLKLSYEGLQTYAAIVEFNCENIVFLVQVLKFKELWDVTFPTRVFSSSELYQRARKRMFCEALSIFITLVHADTASYPINIDSNIYTGLDRIFGTATELIAKASRHNSISSAPSSMVTPWDGPLQAISPDLKDDAFPMHAMPSRSPSSVNDSCEHIISLDEPTEFNDPLAGHQIPLNFDQYVFDAAFTSIRFMVWSGTYQRFMTYKHRFTRPAAQA</sequence>
<feature type="transmembrane region" description="Helical" evidence="1">
    <location>
        <begin position="56"/>
        <end position="77"/>
    </location>
</feature>
<feature type="transmembrane region" description="Helical" evidence="1">
    <location>
        <begin position="89"/>
        <end position="106"/>
    </location>
</feature>
<evidence type="ECO:0008006" key="4">
    <source>
        <dbReference type="Google" id="ProtNLM"/>
    </source>
</evidence>
<keyword evidence="1" id="KW-1133">Transmembrane helix</keyword>
<feature type="transmembrane region" description="Helical" evidence="1">
    <location>
        <begin position="20"/>
        <end position="44"/>
    </location>
</feature>
<feature type="transmembrane region" description="Helical" evidence="1">
    <location>
        <begin position="161"/>
        <end position="180"/>
    </location>
</feature>
<feature type="transmembrane region" description="Helical" evidence="1">
    <location>
        <begin position="239"/>
        <end position="258"/>
    </location>
</feature>
<name>A0ABR4A9R5_9LECA</name>
<evidence type="ECO:0000256" key="1">
    <source>
        <dbReference type="SAM" id="Phobius"/>
    </source>
</evidence>
<accession>A0ABR4A9R5</accession>